<accession>A0ABD0K6X0</accession>
<dbReference type="EMBL" id="JACVVK020000237">
    <property type="protein sequence ID" value="KAK7482883.1"/>
    <property type="molecule type" value="Genomic_DNA"/>
</dbReference>
<proteinExistence type="predicted"/>
<evidence type="ECO:0000313" key="1">
    <source>
        <dbReference type="EMBL" id="KAK7482883.1"/>
    </source>
</evidence>
<sequence length="155" mass="16659">MHTSDSDQLIASLASCKPPEHVIEGGPLQQRSPPVDTPSRHASLSFGLLRTRVRSHFTNRTIVIGHYSTVVASHGQRLFRDPELLQCHASHGAGACDVSLGQARAHRVICLWDVPGFMFGFGMGRVALEGITVQEELGPAVGFESQACGRLFGAS</sequence>
<comment type="caution">
    <text evidence="1">The sequence shown here is derived from an EMBL/GenBank/DDBJ whole genome shotgun (WGS) entry which is preliminary data.</text>
</comment>
<keyword evidence="2" id="KW-1185">Reference proteome</keyword>
<organism evidence="1 2">
    <name type="scientific">Batillaria attramentaria</name>
    <dbReference type="NCBI Taxonomy" id="370345"/>
    <lineage>
        <taxon>Eukaryota</taxon>
        <taxon>Metazoa</taxon>
        <taxon>Spiralia</taxon>
        <taxon>Lophotrochozoa</taxon>
        <taxon>Mollusca</taxon>
        <taxon>Gastropoda</taxon>
        <taxon>Caenogastropoda</taxon>
        <taxon>Sorbeoconcha</taxon>
        <taxon>Cerithioidea</taxon>
        <taxon>Batillariidae</taxon>
        <taxon>Batillaria</taxon>
    </lineage>
</organism>
<evidence type="ECO:0000313" key="2">
    <source>
        <dbReference type="Proteomes" id="UP001519460"/>
    </source>
</evidence>
<gene>
    <name evidence="1" type="ORF">BaRGS_00025916</name>
</gene>
<dbReference type="Proteomes" id="UP001519460">
    <property type="component" value="Unassembled WGS sequence"/>
</dbReference>
<protein>
    <submittedName>
        <fullName evidence="1">Uncharacterized protein</fullName>
    </submittedName>
</protein>
<dbReference type="AlphaFoldDB" id="A0ABD0K6X0"/>
<reference evidence="1 2" key="1">
    <citation type="journal article" date="2023" name="Sci. Data">
        <title>Genome assembly of the Korean intertidal mud-creeper Batillaria attramentaria.</title>
        <authorList>
            <person name="Patra A.K."/>
            <person name="Ho P.T."/>
            <person name="Jun S."/>
            <person name="Lee S.J."/>
            <person name="Kim Y."/>
            <person name="Won Y.J."/>
        </authorList>
    </citation>
    <scope>NUCLEOTIDE SEQUENCE [LARGE SCALE GENOMIC DNA]</scope>
    <source>
        <strain evidence="1">Wonlab-2016</strain>
    </source>
</reference>
<name>A0ABD0K6X0_9CAEN</name>